<accession>A0A2K4ZBQ6</accession>
<organism evidence="1 2">
    <name type="scientific">Acetatifactor muris</name>
    <dbReference type="NCBI Taxonomy" id="879566"/>
    <lineage>
        <taxon>Bacteria</taxon>
        <taxon>Bacillati</taxon>
        <taxon>Bacillota</taxon>
        <taxon>Clostridia</taxon>
        <taxon>Lachnospirales</taxon>
        <taxon>Lachnospiraceae</taxon>
        <taxon>Acetatifactor</taxon>
    </lineage>
</organism>
<evidence type="ECO:0000313" key="1">
    <source>
        <dbReference type="EMBL" id="SOY27891.1"/>
    </source>
</evidence>
<sequence length="352" mass="40927">MIRNQLKEKLEEQRKVYEALKAGDAGLVCYKEFQNGEWGTDDANYTNRLRLAYYLLYDQIDDENIVEYLFREELKDRENNSFQGIGSTLCILTWLLRKYNQDHKYDSLFEQAKNANFDCACGYDPEDTVEEAFDRNDLLDCIYLCRELEYKDVMGLLVEAWKKETEDGAGWNHSNRRMLIEFQACLGREGENEKLYLEQLQETLEADSGKARDIIAGYRDLIRHYLDVGDYGEGARYCRLVLETMDCGEIRGIRLFDDILEECCEVIAQVSGACMKNHSRHLSESNSETCSGENDGLWKRIKAELKSKSRSAWYGNLYSKAIAAGKAMNDPYAQVLEREYLEWRKDRGIVTE</sequence>
<dbReference type="EMBL" id="OFSM01000003">
    <property type="protein sequence ID" value="SOY27891.1"/>
    <property type="molecule type" value="Genomic_DNA"/>
</dbReference>
<dbReference type="AlphaFoldDB" id="A0A2K4ZBQ6"/>
<dbReference type="OrthoDB" id="305750at2"/>
<keyword evidence="2" id="KW-1185">Reference proteome</keyword>
<name>A0A2K4ZBQ6_9FIRM</name>
<proteinExistence type="predicted"/>
<reference evidence="1 2" key="1">
    <citation type="submission" date="2018-01" db="EMBL/GenBank/DDBJ databases">
        <authorList>
            <person name="Gaut B.S."/>
            <person name="Morton B.R."/>
            <person name="Clegg M.T."/>
            <person name="Duvall M.R."/>
        </authorList>
    </citation>
    <scope>NUCLEOTIDE SEQUENCE [LARGE SCALE GENOMIC DNA]</scope>
    <source>
        <strain evidence="1">GP69</strain>
    </source>
</reference>
<evidence type="ECO:0000313" key="2">
    <source>
        <dbReference type="Proteomes" id="UP000236311"/>
    </source>
</evidence>
<protein>
    <submittedName>
        <fullName evidence="1">Uncharacterized protein</fullName>
    </submittedName>
</protein>
<dbReference type="RefSeq" id="WP_103238021.1">
    <property type="nucleotide sequence ID" value="NZ_JANJZD010000003.1"/>
</dbReference>
<dbReference type="Proteomes" id="UP000236311">
    <property type="component" value="Unassembled WGS sequence"/>
</dbReference>
<gene>
    <name evidence="1" type="ORF">AMURIS_00595</name>
</gene>